<dbReference type="GO" id="GO:0022857">
    <property type="term" value="F:transmembrane transporter activity"/>
    <property type="evidence" value="ECO:0007669"/>
    <property type="project" value="InterPro"/>
</dbReference>
<comment type="caution">
    <text evidence="10">The sequence shown here is derived from an EMBL/GenBank/DDBJ whole genome shotgun (WGS) entry which is preliminary data.</text>
</comment>
<proteinExistence type="predicted"/>
<evidence type="ECO:0000256" key="6">
    <source>
        <dbReference type="ARBA" id="ARBA00023180"/>
    </source>
</evidence>
<organism evidence="10 11">
    <name type="scientific">Karstenula rhodostoma CBS 690.94</name>
    <dbReference type="NCBI Taxonomy" id="1392251"/>
    <lineage>
        <taxon>Eukaryota</taxon>
        <taxon>Fungi</taxon>
        <taxon>Dikarya</taxon>
        <taxon>Ascomycota</taxon>
        <taxon>Pezizomycotina</taxon>
        <taxon>Dothideomycetes</taxon>
        <taxon>Pleosporomycetidae</taxon>
        <taxon>Pleosporales</taxon>
        <taxon>Massarineae</taxon>
        <taxon>Didymosphaeriaceae</taxon>
        <taxon>Karstenula</taxon>
    </lineage>
</organism>
<evidence type="ECO:0000313" key="11">
    <source>
        <dbReference type="Proteomes" id="UP000799764"/>
    </source>
</evidence>
<name>A0A9P4PP35_9PLEO</name>
<dbReference type="AlphaFoldDB" id="A0A9P4PP35"/>
<dbReference type="OrthoDB" id="10021397at2759"/>
<dbReference type="GO" id="GO:0005886">
    <property type="term" value="C:plasma membrane"/>
    <property type="evidence" value="ECO:0007669"/>
    <property type="project" value="TreeGrafter"/>
</dbReference>
<dbReference type="Gene3D" id="1.20.1250.20">
    <property type="entry name" value="MFS general substrate transporter like domains"/>
    <property type="match status" value="2"/>
</dbReference>
<keyword evidence="5 8" id="KW-0472">Membrane</keyword>
<feature type="transmembrane region" description="Helical" evidence="8">
    <location>
        <begin position="280"/>
        <end position="299"/>
    </location>
</feature>
<feature type="transmembrane region" description="Helical" evidence="8">
    <location>
        <begin position="58"/>
        <end position="84"/>
    </location>
</feature>
<feature type="transmembrane region" description="Helical" evidence="8">
    <location>
        <begin position="252"/>
        <end position="274"/>
    </location>
</feature>
<dbReference type="InterPro" id="IPR020846">
    <property type="entry name" value="MFS_dom"/>
</dbReference>
<feature type="transmembrane region" description="Helical" evidence="8">
    <location>
        <begin position="359"/>
        <end position="378"/>
    </location>
</feature>
<evidence type="ECO:0000256" key="7">
    <source>
        <dbReference type="SAM" id="MobiDB-lite"/>
    </source>
</evidence>
<evidence type="ECO:0000256" key="1">
    <source>
        <dbReference type="ARBA" id="ARBA00004141"/>
    </source>
</evidence>
<accession>A0A9P4PP35</accession>
<comment type="subcellular location">
    <subcellularLocation>
        <location evidence="1">Membrane</location>
        <topology evidence="1">Multi-pass membrane protein</topology>
    </subcellularLocation>
</comment>
<keyword evidence="6" id="KW-0325">Glycoprotein</keyword>
<feature type="transmembrane region" description="Helical" evidence="8">
    <location>
        <begin position="96"/>
        <end position="115"/>
    </location>
</feature>
<reference evidence="10" key="1">
    <citation type="journal article" date="2020" name="Stud. Mycol.">
        <title>101 Dothideomycetes genomes: a test case for predicting lifestyles and emergence of pathogens.</title>
        <authorList>
            <person name="Haridas S."/>
            <person name="Albert R."/>
            <person name="Binder M."/>
            <person name="Bloem J."/>
            <person name="Labutti K."/>
            <person name="Salamov A."/>
            <person name="Andreopoulos B."/>
            <person name="Baker S."/>
            <person name="Barry K."/>
            <person name="Bills G."/>
            <person name="Bluhm B."/>
            <person name="Cannon C."/>
            <person name="Castanera R."/>
            <person name="Culley D."/>
            <person name="Daum C."/>
            <person name="Ezra D."/>
            <person name="Gonzalez J."/>
            <person name="Henrissat B."/>
            <person name="Kuo A."/>
            <person name="Liang C."/>
            <person name="Lipzen A."/>
            <person name="Lutzoni F."/>
            <person name="Magnuson J."/>
            <person name="Mondo S."/>
            <person name="Nolan M."/>
            <person name="Ohm R."/>
            <person name="Pangilinan J."/>
            <person name="Park H.-J."/>
            <person name="Ramirez L."/>
            <person name="Alfaro M."/>
            <person name="Sun H."/>
            <person name="Tritt A."/>
            <person name="Yoshinaga Y."/>
            <person name="Zwiers L.-H."/>
            <person name="Turgeon B."/>
            <person name="Goodwin S."/>
            <person name="Spatafora J."/>
            <person name="Crous P."/>
            <person name="Grigoriev I."/>
        </authorList>
    </citation>
    <scope>NUCLEOTIDE SEQUENCE</scope>
    <source>
        <strain evidence="10">CBS 690.94</strain>
    </source>
</reference>
<feature type="transmembrane region" description="Helical" evidence="8">
    <location>
        <begin position="451"/>
        <end position="470"/>
    </location>
</feature>
<evidence type="ECO:0000259" key="9">
    <source>
        <dbReference type="PROSITE" id="PS50850"/>
    </source>
</evidence>
<feature type="transmembrane region" description="Helical" evidence="8">
    <location>
        <begin position="127"/>
        <end position="152"/>
    </location>
</feature>
<feature type="compositionally biased region" description="Basic and acidic residues" evidence="7">
    <location>
        <begin position="36"/>
        <end position="45"/>
    </location>
</feature>
<feature type="transmembrane region" description="Helical" evidence="8">
    <location>
        <begin position="184"/>
        <end position="206"/>
    </location>
</feature>
<keyword evidence="3 8" id="KW-0812">Transmembrane</keyword>
<feature type="region of interest" description="Disordered" evidence="7">
    <location>
        <begin position="1"/>
        <end position="49"/>
    </location>
</feature>
<dbReference type="SUPFAM" id="SSF103473">
    <property type="entry name" value="MFS general substrate transporter"/>
    <property type="match status" value="1"/>
</dbReference>
<evidence type="ECO:0000313" key="10">
    <source>
        <dbReference type="EMBL" id="KAF2446673.1"/>
    </source>
</evidence>
<feature type="domain" description="Major facilitator superfamily (MFS) profile" evidence="9">
    <location>
        <begin position="61"/>
        <end position="548"/>
    </location>
</feature>
<feature type="transmembrane region" description="Helical" evidence="8">
    <location>
        <begin position="212"/>
        <end position="232"/>
    </location>
</feature>
<dbReference type="InterPro" id="IPR011701">
    <property type="entry name" value="MFS"/>
</dbReference>
<feature type="transmembrane region" description="Helical" evidence="8">
    <location>
        <begin position="524"/>
        <end position="543"/>
    </location>
</feature>
<dbReference type="Pfam" id="PF07690">
    <property type="entry name" value="MFS_1"/>
    <property type="match status" value="1"/>
</dbReference>
<gene>
    <name evidence="10" type="ORF">P171DRAFT_430764</name>
</gene>
<feature type="transmembrane region" description="Helical" evidence="8">
    <location>
        <begin position="320"/>
        <end position="339"/>
    </location>
</feature>
<keyword evidence="4 8" id="KW-1133">Transmembrane helix</keyword>
<dbReference type="CDD" id="cd17502">
    <property type="entry name" value="MFS_Azr1_MDR_like"/>
    <property type="match status" value="1"/>
</dbReference>
<dbReference type="PANTHER" id="PTHR23501:SF187">
    <property type="entry name" value="MAJOR FACILITATOR SUPERFAMILY (MFS) PROFILE DOMAIN-CONTAINING PROTEIN"/>
    <property type="match status" value="1"/>
</dbReference>
<evidence type="ECO:0000256" key="3">
    <source>
        <dbReference type="ARBA" id="ARBA00022692"/>
    </source>
</evidence>
<dbReference type="PROSITE" id="PS50850">
    <property type="entry name" value="MFS"/>
    <property type="match status" value="1"/>
</dbReference>
<dbReference type="Proteomes" id="UP000799764">
    <property type="component" value="Unassembled WGS sequence"/>
</dbReference>
<keyword evidence="11" id="KW-1185">Reference proteome</keyword>
<dbReference type="InterPro" id="IPR036259">
    <property type="entry name" value="MFS_trans_sf"/>
</dbReference>
<protein>
    <submittedName>
        <fullName evidence="10">MFS general substrate transporter</fullName>
    </submittedName>
</protein>
<evidence type="ECO:0000256" key="5">
    <source>
        <dbReference type="ARBA" id="ARBA00023136"/>
    </source>
</evidence>
<dbReference type="EMBL" id="MU001498">
    <property type="protein sequence ID" value="KAF2446673.1"/>
    <property type="molecule type" value="Genomic_DNA"/>
</dbReference>
<evidence type="ECO:0000256" key="8">
    <source>
        <dbReference type="SAM" id="Phobius"/>
    </source>
</evidence>
<keyword evidence="2" id="KW-0813">Transport</keyword>
<feature type="transmembrane region" description="Helical" evidence="8">
    <location>
        <begin position="416"/>
        <end position="439"/>
    </location>
</feature>
<dbReference type="PRINTS" id="PR01036">
    <property type="entry name" value="TCRTETB"/>
</dbReference>
<evidence type="ECO:0000256" key="2">
    <source>
        <dbReference type="ARBA" id="ARBA00022448"/>
    </source>
</evidence>
<feature type="transmembrane region" description="Helical" evidence="8">
    <location>
        <begin position="158"/>
        <end position="177"/>
    </location>
</feature>
<sequence length="570" mass="62377">MSVPLESAMVEAAEAAEAKSPPATTKSEEEAQQDSIGEKTTEQEKLQNPPKSKRSWRFWLVFTSLCLISFISAVDSTIVTVALPTMTRAIGGEKEYIWLANVFVFAATTTQPLFGQVSNIFGRRYPMLISIALFALGSGITGGANGVAMFIAGRTVQGLGSGGLFVLLDLIVCDLVPLRDRGKYLAFMLSTAAVGTVIGPIIGGSLTSNWRWIFYLNLPISGIALAAMFAFLRVKYNRDPSWRHSLMRVDFLGNFIFIASTCALLFGLITGGNLHPWSSWRVILSLVLGILGWIGFHIHQAWFCKEPSVPPHLFKNRTSAIGFVLCFTSSMLLVWVVYFLPLYFQAVLGASPMRAGVDFLPYTAFVVPFGMAAGGYLSKVGKFKPLHWVGFALSSIGCGLLSILDETSSKARWVCIQIPVAGGTGIVMTALLTSTLAALPEKDVAVATATYSFLRSFGFVWGVTLPSIIFNGQFDSRLDEISDPAVRNVLRNGQAYSYASGGFVHQLPSETRQEVIRVYVHALWAQWIAAAAFAIFSFFLVFVEKHVELRNELNTEFGLDEMEKPKADKS</sequence>
<evidence type="ECO:0000256" key="4">
    <source>
        <dbReference type="ARBA" id="ARBA00022989"/>
    </source>
</evidence>
<feature type="transmembrane region" description="Helical" evidence="8">
    <location>
        <begin position="385"/>
        <end position="404"/>
    </location>
</feature>
<dbReference type="PANTHER" id="PTHR23501">
    <property type="entry name" value="MAJOR FACILITATOR SUPERFAMILY"/>
    <property type="match status" value="1"/>
</dbReference>